<proteinExistence type="predicted"/>
<feature type="domain" description="DUF4394" evidence="3">
    <location>
        <begin position="63"/>
        <end position="303"/>
    </location>
</feature>
<dbReference type="InterPro" id="IPR025507">
    <property type="entry name" value="DUF4394"/>
</dbReference>
<dbReference type="EMBL" id="FZOO01000006">
    <property type="protein sequence ID" value="SNS68297.1"/>
    <property type="molecule type" value="Genomic_DNA"/>
</dbReference>
<reference evidence="5" key="1">
    <citation type="submission" date="2017-06" db="EMBL/GenBank/DDBJ databases">
        <authorList>
            <person name="Varghese N."/>
            <person name="Submissions S."/>
        </authorList>
    </citation>
    <scope>NUCLEOTIDE SEQUENCE [LARGE SCALE GENOMIC DNA]</scope>
    <source>
        <strain evidence="5">DSM 46839</strain>
    </source>
</reference>
<evidence type="ECO:0000256" key="2">
    <source>
        <dbReference type="SAM" id="SignalP"/>
    </source>
</evidence>
<feature type="compositionally biased region" description="Basic and acidic residues" evidence="1">
    <location>
        <begin position="34"/>
        <end position="53"/>
    </location>
</feature>
<feature type="chain" id="PRO_5039427899" description="DUF4394 domain-containing protein" evidence="2">
    <location>
        <begin position="28"/>
        <end position="309"/>
    </location>
</feature>
<dbReference type="Pfam" id="PF14339">
    <property type="entry name" value="DUF4394"/>
    <property type="match status" value="1"/>
</dbReference>
<name>A0A239GGG8_9ACTN</name>
<sequence>MRTTLRRTTLVVAAALLTGAVAAPATATATDGYRGGDDSSRSDDRGNGGDRLRAVGLGQDGRTLVSFRTSDARDARQVGQVQLEGDTRLVGIDYRVQNGELYGVGEKGGIYVLDAGKADATKVGRLSVALAGTYFGVDFNPAANALRITSDTGQNLRQPFAGAANPDAPNGATVVDGRLTNPVPPPGTGTTPATGISGSAYTNNDLDADTGTVLYDVDTALDRLDIQSPANAGTLAPVGQLGVDAGPDAGFDIYSTVRDGRSVAVQGFATLTVGGESRLYSVNLATGEAADRGTFRMPVTDLAIGLNQL</sequence>
<accession>A0A239GGG8</accession>
<dbReference type="Proteomes" id="UP000198373">
    <property type="component" value="Unassembled WGS sequence"/>
</dbReference>
<evidence type="ECO:0000259" key="3">
    <source>
        <dbReference type="Pfam" id="PF14339"/>
    </source>
</evidence>
<dbReference type="OrthoDB" id="531718at2"/>
<organism evidence="4 5">
    <name type="scientific">Geodermatophilus pulveris</name>
    <dbReference type="NCBI Taxonomy" id="1564159"/>
    <lineage>
        <taxon>Bacteria</taxon>
        <taxon>Bacillati</taxon>
        <taxon>Actinomycetota</taxon>
        <taxon>Actinomycetes</taxon>
        <taxon>Geodermatophilales</taxon>
        <taxon>Geodermatophilaceae</taxon>
        <taxon>Geodermatophilus</taxon>
    </lineage>
</organism>
<keyword evidence="2" id="KW-0732">Signal</keyword>
<dbReference type="AlphaFoldDB" id="A0A239GGG8"/>
<gene>
    <name evidence="4" type="ORF">SAMN06893096_106191</name>
</gene>
<evidence type="ECO:0000313" key="5">
    <source>
        <dbReference type="Proteomes" id="UP000198373"/>
    </source>
</evidence>
<feature type="region of interest" description="Disordered" evidence="1">
    <location>
        <begin position="28"/>
        <end position="55"/>
    </location>
</feature>
<protein>
    <recommendedName>
        <fullName evidence="3">DUF4394 domain-containing protein</fullName>
    </recommendedName>
</protein>
<feature type="signal peptide" evidence="2">
    <location>
        <begin position="1"/>
        <end position="27"/>
    </location>
</feature>
<keyword evidence="5" id="KW-1185">Reference proteome</keyword>
<evidence type="ECO:0000313" key="4">
    <source>
        <dbReference type="EMBL" id="SNS68297.1"/>
    </source>
</evidence>
<dbReference type="RefSeq" id="WP_089306199.1">
    <property type="nucleotide sequence ID" value="NZ_FZOO01000006.1"/>
</dbReference>
<evidence type="ECO:0000256" key="1">
    <source>
        <dbReference type="SAM" id="MobiDB-lite"/>
    </source>
</evidence>